<dbReference type="RefSeq" id="WP_069808832.1">
    <property type="nucleotide sequence ID" value="NZ_CP017305.1"/>
</dbReference>
<proteinExistence type="predicted"/>
<evidence type="ECO:0000313" key="2">
    <source>
        <dbReference type="Proteomes" id="UP000095185"/>
    </source>
</evidence>
<protein>
    <recommendedName>
        <fullName evidence="3">DUF2442 domain-containing protein</fullName>
    </recommendedName>
</protein>
<accession>A0A1D8CW49</accession>
<gene>
    <name evidence="1" type="ORF">BIU88_02470</name>
</gene>
<dbReference type="AlphaFoldDB" id="A0A1D8CW49"/>
<dbReference type="EMBL" id="CP017305">
    <property type="protein sequence ID" value="AOS83106.1"/>
    <property type="molecule type" value="Genomic_DNA"/>
</dbReference>
<dbReference type="KEGG" id="clz:BIU88_02470"/>
<dbReference type="SUPFAM" id="SSF143880">
    <property type="entry name" value="NE0471 N-terminal domain-like"/>
    <property type="match status" value="1"/>
</dbReference>
<dbReference type="OrthoDB" id="1369138at2"/>
<sequence length="87" mass="10499">MISDEQVIWIEQVNYLGDFRLALFFNDNTSQQIDFFPFLSSSRNPLIRKYLDIEEFRKYSLDAGDLEWNDYDLCFPIADLYENRISR</sequence>
<reference evidence="1" key="1">
    <citation type="submission" date="2016-09" db="EMBL/GenBank/DDBJ databases">
        <title>Genome sequence of Chlorobaculum limnaeum.</title>
        <authorList>
            <person name="Liu Z."/>
            <person name="Tank M."/>
            <person name="Bryant D.A."/>
        </authorList>
    </citation>
    <scope>NUCLEOTIDE SEQUENCE [LARGE SCALE GENOMIC DNA]</scope>
    <source>
        <strain evidence="1">DSM 1677</strain>
    </source>
</reference>
<evidence type="ECO:0008006" key="3">
    <source>
        <dbReference type="Google" id="ProtNLM"/>
    </source>
</evidence>
<dbReference type="Gene3D" id="3.30.2020.10">
    <property type="entry name" value="NE0471-like N-terminal domain"/>
    <property type="match status" value="1"/>
</dbReference>
<keyword evidence="2" id="KW-1185">Reference proteome</keyword>
<organism evidence="1 2">
    <name type="scientific">Chlorobaculum limnaeum</name>
    <dbReference type="NCBI Taxonomy" id="274537"/>
    <lineage>
        <taxon>Bacteria</taxon>
        <taxon>Pseudomonadati</taxon>
        <taxon>Chlorobiota</taxon>
        <taxon>Chlorobiia</taxon>
        <taxon>Chlorobiales</taxon>
        <taxon>Chlorobiaceae</taxon>
        <taxon>Chlorobaculum</taxon>
    </lineage>
</organism>
<dbReference type="Proteomes" id="UP000095185">
    <property type="component" value="Chromosome"/>
</dbReference>
<evidence type="ECO:0000313" key="1">
    <source>
        <dbReference type="EMBL" id="AOS83106.1"/>
    </source>
</evidence>
<name>A0A1D8CW49_CHLLM</name>
<dbReference type="InterPro" id="IPR036782">
    <property type="entry name" value="NE0471-like_N"/>
</dbReference>